<sequence>MQTQQTTRQVPLTFRVVGTDKTIVISDFHAVVAGYTGRDPKAVQHHIDELAAIGVAPPPEVPMFYRMDSDLFETSGEHDASENLTSGEIEPLYIRHNGQYYLGIGSDHTDRDIEARDIGDSKRACPKPVAAEVIAVENLENLDLDDCTARSWVDGVLYQEGSLSGLRKPADVVERLLARTGIGDADFMCLGGTLPLLDGKFIDGTSWKLELSFPNGTTIEHNYKIKKGSL</sequence>
<accession>A0A558H0T1</accession>
<evidence type="ECO:0000313" key="2">
    <source>
        <dbReference type="Proteomes" id="UP000316500"/>
    </source>
</evidence>
<gene>
    <name evidence="1" type="ORF">FQP90_10895</name>
</gene>
<dbReference type="InterPro" id="IPR036663">
    <property type="entry name" value="Fumarylacetoacetase_C_sf"/>
</dbReference>
<dbReference type="Proteomes" id="UP000316500">
    <property type="component" value="Unassembled WGS sequence"/>
</dbReference>
<protein>
    <submittedName>
        <fullName evidence="1">DUF2848 domain-containing protein</fullName>
    </submittedName>
</protein>
<evidence type="ECO:0000313" key="1">
    <source>
        <dbReference type="EMBL" id="TVU62734.1"/>
    </source>
</evidence>
<dbReference type="SUPFAM" id="SSF56529">
    <property type="entry name" value="FAH"/>
    <property type="match status" value="1"/>
</dbReference>
<dbReference type="EMBL" id="VNFK01000007">
    <property type="protein sequence ID" value="TVU62734.1"/>
    <property type="molecule type" value="Genomic_DNA"/>
</dbReference>
<organism evidence="1 2">
    <name type="scientific">Paenarthrobacter nitroguajacolicus</name>
    <name type="common">Arthrobacter nitroguajacolicus</name>
    <dbReference type="NCBI Taxonomy" id="211146"/>
    <lineage>
        <taxon>Bacteria</taxon>
        <taxon>Bacillati</taxon>
        <taxon>Actinomycetota</taxon>
        <taxon>Actinomycetes</taxon>
        <taxon>Micrococcales</taxon>
        <taxon>Micrococcaceae</taxon>
        <taxon>Paenarthrobacter</taxon>
    </lineage>
</organism>
<proteinExistence type="predicted"/>
<dbReference type="AlphaFoldDB" id="A0A558H0T1"/>
<dbReference type="GO" id="GO:0003824">
    <property type="term" value="F:catalytic activity"/>
    <property type="evidence" value="ECO:0007669"/>
    <property type="project" value="InterPro"/>
</dbReference>
<dbReference type="Pfam" id="PF11010">
    <property type="entry name" value="DUF2848"/>
    <property type="match status" value="1"/>
</dbReference>
<dbReference type="OrthoDB" id="9792678at2"/>
<name>A0A558H0T1_PAENT</name>
<dbReference type="RefSeq" id="WP_144650088.1">
    <property type="nucleotide sequence ID" value="NZ_VNFK01000007.1"/>
</dbReference>
<reference evidence="1 2" key="1">
    <citation type="submission" date="2019-07" db="EMBL/GenBank/DDBJ databases">
        <title>Diversity of Bacteria from Kongsfjorden, Arctic.</title>
        <authorList>
            <person name="Yu Y."/>
        </authorList>
    </citation>
    <scope>NUCLEOTIDE SEQUENCE [LARGE SCALE GENOMIC DNA]</scope>
    <source>
        <strain evidence="1 2">SM1928</strain>
    </source>
</reference>
<dbReference type="InterPro" id="IPR021269">
    <property type="entry name" value="DUF2848"/>
</dbReference>
<comment type="caution">
    <text evidence="1">The sequence shown here is derived from an EMBL/GenBank/DDBJ whole genome shotgun (WGS) entry which is preliminary data.</text>
</comment>